<keyword evidence="3" id="KW-1185">Reference proteome</keyword>
<dbReference type="Pfam" id="PF11137">
    <property type="entry name" value="DUF2909"/>
    <property type="match status" value="1"/>
</dbReference>
<keyword evidence="1" id="KW-0472">Membrane</keyword>
<dbReference type="EMBL" id="QZCH01000004">
    <property type="protein sequence ID" value="RJG49497.1"/>
    <property type="molecule type" value="Genomic_DNA"/>
</dbReference>
<dbReference type="InterPro" id="IPR021313">
    <property type="entry name" value="DUF2909"/>
</dbReference>
<keyword evidence="1" id="KW-0812">Transmembrane</keyword>
<protein>
    <submittedName>
        <fullName evidence="2">DUF2909 domain-containing protein</fullName>
    </submittedName>
</protein>
<dbReference type="AlphaFoldDB" id="A0A418YHG0"/>
<evidence type="ECO:0000313" key="3">
    <source>
        <dbReference type="Proteomes" id="UP000283255"/>
    </source>
</evidence>
<accession>A0A418YHG0</accession>
<reference evidence="2 3" key="2">
    <citation type="submission" date="2019-01" db="EMBL/GenBank/DDBJ databases">
        <title>Motilimonas pumilus sp. nov., isolated from the gut of sea cucumber (Apostichopus japonicus).</title>
        <authorList>
            <person name="Wang F.-Q."/>
            <person name="Ren L.-H."/>
            <person name="Lin Y.-W."/>
            <person name="Sun G.-H."/>
            <person name="Du Z.-J."/>
            <person name="Zhao J.-X."/>
            <person name="Liu X.-J."/>
            <person name="Liu L.-J."/>
        </authorList>
    </citation>
    <scope>NUCLEOTIDE SEQUENCE [LARGE SCALE GENOMIC DNA]</scope>
    <source>
        <strain evidence="2 3">PLHSC7-2</strain>
    </source>
</reference>
<dbReference type="Proteomes" id="UP000283255">
    <property type="component" value="Unassembled WGS sequence"/>
</dbReference>
<organism evidence="2 3">
    <name type="scientific">Motilimonas pumila</name>
    <dbReference type="NCBI Taxonomy" id="2303987"/>
    <lineage>
        <taxon>Bacteria</taxon>
        <taxon>Pseudomonadati</taxon>
        <taxon>Pseudomonadota</taxon>
        <taxon>Gammaproteobacteria</taxon>
        <taxon>Alteromonadales</taxon>
        <taxon>Alteromonadales genera incertae sedis</taxon>
        <taxon>Motilimonas</taxon>
    </lineage>
</organism>
<keyword evidence="1" id="KW-1133">Transmembrane helix</keyword>
<reference evidence="2 3" key="1">
    <citation type="submission" date="2018-09" db="EMBL/GenBank/DDBJ databases">
        <authorList>
            <person name="Wang F."/>
        </authorList>
    </citation>
    <scope>NUCLEOTIDE SEQUENCE [LARGE SCALE GENOMIC DNA]</scope>
    <source>
        <strain evidence="2 3">PLHSC7-2</strain>
    </source>
</reference>
<feature type="transmembrane region" description="Helical" evidence="1">
    <location>
        <begin position="43"/>
        <end position="61"/>
    </location>
</feature>
<gene>
    <name evidence="2" type="ORF">D1Z90_05940</name>
</gene>
<sequence length="73" mass="7962">MLIKLLVIGATLLVIISLAASLPQFLRARENNKMTQLLGRRLLFSALILVLVIVAIATGLIQPNPSPWLSSQQ</sequence>
<comment type="caution">
    <text evidence="2">The sequence shown here is derived from an EMBL/GenBank/DDBJ whole genome shotgun (WGS) entry which is preliminary data.</text>
</comment>
<evidence type="ECO:0000313" key="2">
    <source>
        <dbReference type="EMBL" id="RJG49497.1"/>
    </source>
</evidence>
<name>A0A418YHG0_9GAMM</name>
<evidence type="ECO:0000256" key="1">
    <source>
        <dbReference type="SAM" id="Phobius"/>
    </source>
</evidence>
<proteinExistence type="predicted"/>
<dbReference type="RefSeq" id="WP_119909832.1">
    <property type="nucleotide sequence ID" value="NZ_QZCH01000004.1"/>
</dbReference>
<dbReference type="OrthoDB" id="5706633at2"/>